<keyword evidence="9 11" id="KW-0239">DNA-directed DNA polymerase</keyword>
<dbReference type="InterPro" id="IPR021029">
    <property type="entry name" value="DNA_pol_III_tau_dom-5"/>
</dbReference>
<dbReference type="PANTHER" id="PTHR11669">
    <property type="entry name" value="REPLICATION FACTOR C / DNA POLYMERASE III GAMMA-TAU SUBUNIT"/>
    <property type="match status" value="1"/>
</dbReference>
<keyword evidence="3 11" id="KW-0548">Nucleotidyltransferase</keyword>
<keyword evidence="7" id="KW-0862">Zinc</keyword>
<keyword evidence="4 11" id="KW-0235">DNA replication</keyword>
<feature type="compositionally biased region" description="Low complexity" evidence="12">
    <location>
        <begin position="383"/>
        <end position="401"/>
    </location>
</feature>
<dbReference type="PRINTS" id="PR00300">
    <property type="entry name" value="CLPPROTEASEA"/>
</dbReference>
<dbReference type="AlphaFoldDB" id="A0A6C0U5D8"/>
<evidence type="ECO:0000259" key="13">
    <source>
        <dbReference type="SMART" id="SM00382"/>
    </source>
</evidence>
<dbReference type="SUPFAM" id="SSF48019">
    <property type="entry name" value="post-AAA+ oligomerization domain-like"/>
    <property type="match status" value="1"/>
</dbReference>
<evidence type="ECO:0000256" key="3">
    <source>
        <dbReference type="ARBA" id="ARBA00022695"/>
    </source>
</evidence>
<dbReference type="Pfam" id="PF12169">
    <property type="entry name" value="DNA_pol3_gamma3"/>
    <property type="match status" value="1"/>
</dbReference>
<dbReference type="RefSeq" id="WP_163496758.1">
    <property type="nucleotide sequence ID" value="NZ_CP048711.1"/>
</dbReference>
<evidence type="ECO:0000256" key="2">
    <source>
        <dbReference type="ARBA" id="ARBA00022679"/>
    </source>
</evidence>
<evidence type="ECO:0000256" key="1">
    <source>
        <dbReference type="ARBA" id="ARBA00006360"/>
    </source>
</evidence>
<comment type="similarity">
    <text evidence="1 11">Belongs to the DnaX/STICHEL family.</text>
</comment>
<accession>A0A6C0U5D8</accession>
<comment type="catalytic activity">
    <reaction evidence="10 11">
        <text>DNA(n) + a 2'-deoxyribonucleoside 5'-triphosphate = DNA(n+1) + diphosphate</text>
        <dbReference type="Rhea" id="RHEA:22508"/>
        <dbReference type="Rhea" id="RHEA-COMP:17339"/>
        <dbReference type="Rhea" id="RHEA-COMP:17340"/>
        <dbReference type="ChEBI" id="CHEBI:33019"/>
        <dbReference type="ChEBI" id="CHEBI:61560"/>
        <dbReference type="ChEBI" id="CHEBI:173112"/>
        <dbReference type="EC" id="2.7.7.7"/>
    </reaction>
</comment>
<dbReference type="GO" id="GO:0005524">
    <property type="term" value="F:ATP binding"/>
    <property type="evidence" value="ECO:0007669"/>
    <property type="project" value="UniProtKB-KW"/>
</dbReference>
<dbReference type="FunFam" id="1.10.8.60:FF:000013">
    <property type="entry name" value="DNA polymerase III subunit gamma/tau"/>
    <property type="match status" value="1"/>
</dbReference>
<keyword evidence="8 11" id="KW-0067">ATP-binding</keyword>
<evidence type="ECO:0000256" key="5">
    <source>
        <dbReference type="ARBA" id="ARBA00022723"/>
    </source>
</evidence>
<dbReference type="InterPro" id="IPR050238">
    <property type="entry name" value="DNA_Rep/Repair_Clamp_Loader"/>
</dbReference>
<dbReference type="GO" id="GO:0003677">
    <property type="term" value="F:DNA binding"/>
    <property type="evidence" value="ECO:0007669"/>
    <property type="project" value="InterPro"/>
</dbReference>
<dbReference type="GO" id="GO:0009360">
    <property type="term" value="C:DNA polymerase III complex"/>
    <property type="evidence" value="ECO:0007669"/>
    <property type="project" value="InterPro"/>
</dbReference>
<dbReference type="EC" id="2.7.7.7" evidence="11"/>
<evidence type="ECO:0000313" key="14">
    <source>
        <dbReference type="EMBL" id="QIB67331.1"/>
    </source>
</evidence>
<dbReference type="Gene3D" id="3.40.50.300">
    <property type="entry name" value="P-loop containing nucleotide triphosphate hydrolases"/>
    <property type="match status" value="1"/>
</dbReference>
<keyword evidence="5" id="KW-0479">Metal-binding</keyword>
<feature type="compositionally biased region" description="Low complexity" evidence="12">
    <location>
        <begin position="439"/>
        <end position="448"/>
    </location>
</feature>
<dbReference type="GO" id="GO:0006261">
    <property type="term" value="P:DNA-templated DNA replication"/>
    <property type="evidence" value="ECO:0007669"/>
    <property type="project" value="TreeGrafter"/>
</dbReference>
<dbReference type="Gene3D" id="1.10.8.60">
    <property type="match status" value="1"/>
</dbReference>
<evidence type="ECO:0000256" key="4">
    <source>
        <dbReference type="ARBA" id="ARBA00022705"/>
    </source>
</evidence>
<evidence type="ECO:0000256" key="11">
    <source>
        <dbReference type="RuleBase" id="RU364063"/>
    </source>
</evidence>
<dbReference type="EMBL" id="CP048711">
    <property type="protein sequence ID" value="QIB67331.1"/>
    <property type="molecule type" value="Genomic_DNA"/>
</dbReference>
<evidence type="ECO:0000256" key="10">
    <source>
        <dbReference type="ARBA" id="ARBA00049244"/>
    </source>
</evidence>
<dbReference type="InterPro" id="IPR008921">
    <property type="entry name" value="DNA_pol3_clamp-load_cplx_C"/>
</dbReference>
<feature type="region of interest" description="Disordered" evidence="12">
    <location>
        <begin position="371"/>
        <end position="467"/>
    </location>
</feature>
<dbReference type="FunFam" id="1.20.272.10:FF:000003">
    <property type="entry name" value="DNA polymerase III subunit gamma/tau"/>
    <property type="match status" value="1"/>
</dbReference>
<dbReference type="Gene3D" id="3.30.300.150">
    <property type="entry name" value="DNA polymerase III, tau subunit, domain V"/>
    <property type="match status" value="1"/>
</dbReference>
<evidence type="ECO:0000256" key="12">
    <source>
        <dbReference type="SAM" id="MobiDB-lite"/>
    </source>
</evidence>
<dbReference type="InterPro" id="IPR001270">
    <property type="entry name" value="ClpA/B"/>
</dbReference>
<feature type="compositionally biased region" description="Polar residues" evidence="12">
    <location>
        <begin position="371"/>
        <end position="382"/>
    </location>
</feature>
<dbReference type="InterPro" id="IPR022754">
    <property type="entry name" value="DNA_pol_III_gamma-3"/>
</dbReference>
<evidence type="ECO:0000256" key="6">
    <source>
        <dbReference type="ARBA" id="ARBA00022741"/>
    </source>
</evidence>
<keyword evidence="6 11" id="KW-0547">Nucleotide-binding</keyword>
<comment type="subunit">
    <text evidence="11">DNA polymerase III contains a core (composed of alpha, epsilon and theta chains) that associates with a tau subunit. This core dimerizes to form the POLIII' complex. PolIII' associates with the gamma complex (composed of gamma, delta, delta', psi and chi chains) and with the beta chain to form the complete DNA polymerase III complex.</text>
</comment>
<feature type="compositionally biased region" description="Pro residues" evidence="12">
    <location>
        <begin position="424"/>
        <end position="438"/>
    </location>
</feature>
<dbReference type="FunFam" id="3.40.50.300:FF:000014">
    <property type="entry name" value="DNA polymerase III subunit gamma/tau"/>
    <property type="match status" value="1"/>
</dbReference>
<comment type="function">
    <text evidence="11">DNA polymerase III is a complex, multichain enzyme responsible for most of the replicative synthesis in bacteria. This DNA polymerase also exhibits 3' to 5' exonuclease activity.</text>
</comment>
<proteinExistence type="inferred from homology"/>
<dbReference type="InterPro" id="IPR012763">
    <property type="entry name" value="DNA_pol_III_sug/sutau_N"/>
</dbReference>
<dbReference type="NCBIfam" id="TIGR02397">
    <property type="entry name" value="dnaX_nterm"/>
    <property type="match status" value="1"/>
</dbReference>
<keyword evidence="15" id="KW-1185">Reference proteome</keyword>
<dbReference type="CDD" id="cd00009">
    <property type="entry name" value="AAA"/>
    <property type="match status" value="1"/>
</dbReference>
<evidence type="ECO:0000256" key="7">
    <source>
        <dbReference type="ARBA" id="ARBA00022833"/>
    </source>
</evidence>
<dbReference type="GO" id="GO:0003887">
    <property type="term" value="F:DNA-directed DNA polymerase activity"/>
    <property type="evidence" value="ECO:0007669"/>
    <property type="project" value="UniProtKB-KW"/>
</dbReference>
<dbReference type="CDD" id="cd18137">
    <property type="entry name" value="HLD_clamp_pol_III_gamma_tau"/>
    <property type="match status" value="1"/>
</dbReference>
<dbReference type="Pfam" id="PF13177">
    <property type="entry name" value="DNA_pol3_delta2"/>
    <property type="match status" value="1"/>
</dbReference>
<dbReference type="Proteomes" id="UP000477680">
    <property type="component" value="Chromosome"/>
</dbReference>
<name>A0A6C0U5D8_9GAMM</name>
<dbReference type="SUPFAM" id="SSF52540">
    <property type="entry name" value="P-loop containing nucleoside triphosphate hydrolases"/>
    <property type="match status" value="1"/>
</dbReference>
<dbReference type="NCBIfam" id="NF004046">
    <property type="entry name" value="PRK05563.1"/>
    <property type="match status" value="1"/>
</dbReference>
<feature type="compositionally biased region" description="Low complexity" evidence="12">
    <location>
        <begin position="413"/>
        <end position="423"/>
    </location>
</feature>
<feature type="compositionally biased region" description="Pro residues" evidence="12">
    <location>
        <begin position="402"/>
        <end position="412"/>
    </location>
</feature>
<reference evidence="14 15" key="1">
    <citation type="submission" date="2020-02" db="EMBL/GenBank/DDBJ databases">
        <title>Genome sequencing for Kineobactrum sp. M2.</title>
        <authorList>
            <person name="Park S.-J."/>
        </authorList>
    </citation>
    <scope>NUCLEOTIDE SEQUENCE [LARGE SCALE GENOMIC DNA]</scope>
    <source>
        <strain evidence="14 15">M2</strain>
    </source>
</reference>
<dbReference type="NCBIfam" id="NF005942">
    <property type="entry name" value="PRK07994.1"/>
    <property type="match status" value="1"/>
</dbReference>
<evidence type="ECO:0000313" key="15">
    <source>
        <dbReference type="Proteomes" id="UP000477680"/>
    </source>
</evidence>
<evidence type="ECO:0000256" key="9">
    <source>
        <dbReference type="ARBA" id="ARBA00022932"/>
    </source>
</evidence>
<protein>
    <recommendedName>
        <fullName evidence="11">DNA polymerase III subunit gamma/tau</fullName>
        <ecNumber evidence="11">2.7.7.7</ecNumber>
    </recommendedName>
</protein>
<dbReference type="InterPro" id="IPR003593">
    <property type="entry name" value="AAA+_ATPase"/>
</dbReference>
<dbReference type="InterPro" id="IPR038249">
    <property type="entry name" value="PolIII_tau_V_sf"/>
</dbReference>
<dbReference type="SMART" id="SM00382">
    <property type="entry name" value="AAA"/>
    <property type="match status" value="1"/>
</dbReference>
<organism evidence="14 15">
    <name type="scientific">Kineobactrum salinum</name>
    <dbReference type="NCBI Taxonomy" id="2708301"/>
    <lineage>
        <taxon>Bacteria</taxon>
        <taxon>Pseudomonadati</taxon>
        <taxon>Pseudomonadota</taxon>
        <taxon>Gammaproteobacteria</taxon>
        <taxon>Cellvibrionales</taxon>
        <taxon>Halieaceae</taxon>
        <taxon>Kineobactrum</taxon>
    </lineage>
</organism>
<feature type="domain" description="AAA+ ATPase" evidence="13">
    <location>
        <begin position="37"/>
        <end position="177"/>
    </location>
</feature>
<dbReference type="InterPro" id="IPR027417">
    <property type="entry name" value="P-loop_NTPase"/>
</dbReference>
<dbReference type="Pfam" id="PF12170">
    <property type="entry name" value="DNA_pol3_tau_5"/>
    <property type="match status" value="1"/>
</dbReference>
<keyword evidence="2 11" id="KW-0808">Transferase</keyword>
<dbReference type="GO" id="GO:0046872">
    <property type="term" value="F:metal ion binding"/>
    <property type="evidence" value="ECO:0007669"/>
    <property type="project" value="UniProtKB-KW"/>
</dbReference>
<evidence type="ECO:0000256" key="8">
    <source>
        <dbReference type="ARBA" id="ARBA00022840"/>
    </source>
</evidence>
<dbReference type="PANTHER" id="PTHR11669:SF0">
    <property type="entry name" value="PROTEIN STICHEL-LIKE 2"/>
    <property type="match status" value="1"/>
</dbReference>
<dbReference type="Gene3D" id="1.20.272.10">
    <property type="match status" value="1"/>
</dbReference>
<dbReference type="InterPro" id="IPR045085">
    <property type="entry name" value="HLD_clamp_pol_III_gamma_tau"/>
</dbReference>
<gene>
    <name evidence="11 14" type="primary">dnaX</name>
    <name evidence="14" type="ORF">G3T16_19965</name>
</gene>
<dbReference type="Pfam" id="PF22608">
    <property type="entry name" value="DNAX_ATPase_lid"/>
    <property type="match status" value="1"/>
</dbReference>
<sequence>MSYQVLARKWRPRGFSEMVGQEHVLQALVNALDHDRLHHAYLFTGTRGVGKTTIARILAKSLNCEAGVSSQPCGSCGSCLEIAEGRSVDLLEVDAASRTKVEDTRELLENVQYAPTRSRYKVYLIDEVHMLSNHSFNALLKTLEEPPPHVKFLLATTDPQKLPATVLSRCLQFNLKNMAPEQIAGHLAHVLTQEMIRHEEPALWLLGRAASGSMRDALSLTDQAIAFGSGTVTEASVRTMLGAVDMSFVYQLLEAVAAGDPAAVLQVVANMAEHAPDFESSLEELQSLLHRVAVAQAVPDAVDNGRGDGDRVRALAASLTAEDAQLFYQMALNGKRDIPYAADPRGGFEMTLLRMLAFRPALLPDPGLTAAQVTSAGAPSTESARASGAAPAAPAGMSTQPAPQPPSSPPSAAPTARPQMAPSQPVPPQPVPPQPAEPAPASAPEGGATAKKSDEPAPEPPDVAPEDWPQLLQELGLAGIVYNIASHCELRRSDNGCFEFTLDQDNATLFNPGHSERLRLALENYYGRPLSVLIEPGLPATETPARRSERLAGERLQEAVHAIEGDPRLQQLIQRFDGELDRASITPLDS</sequence>
<dbReference type="KEGG" id="kim:G3T16_19965"/>